<organism evidence="1 2">
    <name type="scientific">Candidatus Nomurabacteria bacterium RIFCSPHIGHO2_02_FULL_42_24</name>
    <dbReference type="NCBI Taxonomy" id="1801757"/>
    <lineage>
        <taxon>Bacteria</taxon>
        <taxon>Candidatus Nomuraibacteriota</taxon>
    </lineage>
</organism>
<dbReference type="InterPro" id="IPR003477">
    <property type="entry name" value="PemK-like"/>
</dbReference>
<name>A0A1F6WJP7_9BACT</name>
<evidence type="ECO:0000313" key="2">
    <source>
        <dbReference type="Proteomes" id="UP000179880"/>
    </source>
</evidence>
<protein>
    <submittedName>
        <fullName evidence="1">Growth inhibitor PemK</fullName>
    </submittedName>
</protein>
<accession>A0A1F6WJP7</accession>
<dbReference type="InterPro" id="IPR011067">
    <property type="entry name" value="Plasmid_toxin/cell-grow_inhib"/>
</dbReference>
<proteinExistence type="predicted"/>
<gene>
    <name evidence="1" type="ORF">A3B93_01890</name>
</gene>
<dbReference type="Proteomes" id="UP000179880">
    <property type="component" value="Unassembled WGS sequence"/>
</dbReference>
<dbReference type="GO" id="GO:0003677">
    <property type="term" value="F:DNA binding"/>
    <property type="evidence" value="ECO:0007669"/>
    <property type="project" value="InterPro"/>
</dbReference>
<evidence type="ECO:0000313" key="1">
    <source>
        <dbReference type="EMBL" id="OGI82100.1"/>
    </source>
</evidence>
<dbReference type="Pfam" id="PF02452">
    <property type="entry name" value="PemK_toxin"/>
    <property type="match status" value="1"/>
</dbReference>
<dbReference type="Gene3D" id="2.30.30.110">
    <property type="match status" value="1"/>
</dbReference>
<sequence length="107" mass="12085">MLKGNVVVLPFPFSNLSASKKRPAVIVAMLQGDDIICCQITSEARFDNYSITLREDDFKEGNLHINSRIRPNRIFTADISIISYKVGTLKEKKVKEVEGVLVKIFQN</sequence>
<dbReference type="AlphaFoldDB" id="A0A1F6WJP7"/>
<dbReference type="EMBL" id="MFUH01000012">
    <property type="protein sequence ID" value="OGI82100.1"/>
    <property type="molecule type" value="Genomic_DNA"/>
</dbReference>
<reference evidence="1 2" key="1">
    <citation type="journal article" date="2016" name="Nat. Commun.">
        <title>Thousands of microbial genomes shed light on interconnected biogeochemical processes in an aquifer system.</title>
        <authorList>
            <person name="Anantharaman K."/>
            <person name="Brown C.T."/>
            <person name="Hug L.A."/>
            <person name="Sharon I."/>
            <person name="Castelle C.J."/>
            <person name="Probst A.J."/>
            <person name="Thomas B.C."/>
            <person name="Singh A."/>
            <person name="Wilkins M.J."/>
            <person name="Karaoz U."/>
            <person name="Brodie E.L."/>
            <person name="Williams K.H."/>
            <person name="Hubbard S.S."/>
            <person name="Banfield J.F."/>
        </authorList>
    </citation>
    <scope>NUCLEOTIDE SEQUENCE [LARGE SCALE GENOMIC DNA]</scope>
</reference>
<dbReference type="SUPFAM" id="SSF50118">
    <property type="entry name" value="Cell growth inhibitor/plasmid maintenance toxic component"/>
    <property type="match status" value="1"/>
</dbReference>
<comment type="caution">
    <text evidence="1">The sequence shown here is derived from an EMBL/GenBank/DDBJ whole genome shotgun (WGS) entry which is preliminary data.</text>
</comment>